<organism evidence="2">
    <name type="scientific">Vibrio tasmaniensis</name>
    <dbReference type="NCBI Taxonomy" id="212663"/>
    <lineage>
        <taxon>Bacteria</taxon>
        <taxon>Pseudomonadati</taxon>
        <taxon>Pseudomonadota</taxon>
        <taxon>Gammaproteobacteria</taxon>
        <taxon>Vibrionales</taxon>
        <taxon>Vibrionaceae</taxon>
        <taxon>Vibrio</taxon>
    </lineage>
</organism>
<protein>
    <submittedName>
        <fullName evidence="2">Uncharacterized protein</fullName>
    </submittedName>
</protein>
<evidence type="ECO:0000313" key="2">
    <source>
        <dbReference type="EMBL" id="AKN36382.1"/>
    </source>
</evidence>
<feature type="transmembrane region" description="Helical" evidence="1">
    <location>
        <begin position="13"/>
        <end position="33"/>
    </location>
</feature>
<sequence length="179" mass="20005">MSFDQKIQLANTIGTWLAAIATFVAVLVSLYLARASSKINVRVLAGIRVTFEGSEPRHYFGVNVTNKADKNVVITGIGWSIGKKKDVQYCIQPFYSPLSAKVPITLQYGESSSFLIPIGNEELNDWFVPFAEGFVKSFDEKHLKTLKLWVETSVGERVVLSPEQNFIEKLKEFSHTSDA</sequence>
<dbReference type="AlphaFoldDB" id="A0A0H3ZPK9"/>
<dbReference type="EMBL" id="KP795486">
    <property type="protein sequence ID" value="AKN36382.1"/>
    <property type="molecule type" value="Genomic_DNA"/>
</dbReference>
<keyword evidence="1" id="KW-1133">Transmembrane helix</keyword>
<proteinExistence type="predicted"/>
<reference evidence="2" key="1">
    <citation type="journal article" date="2015" name="MBio">
        <title>Eco-Evolutionary Dynamics of Episomes among Ecologically Cohesive Bacterial Populations.</title>
        <authorList>
            <person name="Xue H."/>
            <person name="Cordero O.X."/>
            <person name="Camas F.M."/>
            <person name="Trimble W."/>
            <person name="Meyer F."/>
            <person name="Guglielmini J."/>
            <person name="Rocha E.P."/>
            <person name="Polz M.F."/>
        </authorList>
    </citation>
    <scope>NUCLEOTIDE SEQUENCE</scope>
    <source>
        <strain evidence="2">FF_174</strain>
    </source>
</reference>
<keyword evidence="1" id="KW-0812">Transmembrane</keyword>
<name>A0A0H3ZPK9_9VIBR</name>
<keyword evidence="1" id="KW-0472">Membrane</keyword>
<evidence type="ECO:0000256" key="1">
    <source>
        <dbReference type="SAM" id="Phobius"/>
    </source>
</evidence>
<accession>A0A0H3ZPK9</accession>